<accession>A0A0B1T8J5</accession>
<reference evidence="1 2" key="1">
    <citation type="submission" date="2014-03" db="EMBL/GenBank/DDBJ databases">
        <title>Draft genome of the hookworm Oesophagostomum dentatum.</title>
        <authorList>
            <person name="Mitreva M."/>
        </authorList>
    </citation>
    <scope>NUCLEOTIDE SEQUENCE [LARGE SCALE GENOMIC DNA]</scope>
    <source>
        <strain evidence="1 2">OD-Hann</strain>
    </source>
</reference>
<evidence type="ECO:0000313" key="1">
    <source>
        <dbReference type="EMBL" id="KHJ93564.1"/>
    </source>
</evidence>
<dbReference type="AlphaFoldDB" id="A0A0B1T8J5"/>
<keyword evidence="2" id="KW-1185">Reference proteome</keyword>
<name>A0A0B1T8J5_OESDE</name>
<sequence length="138" mass="15742">MKYTPLAETNAVDTEKGRSIIISGPPDCDLDKPQSVRQKHLEDQVAAILDILHVDSLPEVTYRMGEVSDKRPRPIKVVLPSRTRWITALANARLLRNTDYANVYVRKSMAASERAGDYKLRQEARERNQGKPSREWLV</sequence>
<dbReference type="Proteomes" id="UP000053660">
    <property type="component" value="Unassembled WGS sequence"/>
</dbReference>
<evidence type="ECO:0000313" key="2">
    <source>
        <dbReference type="Proteomes" id="UP000053660"/>
    </source>
</evidence>
<proteinExistence type="predicted"/>
<protein>
    <submittedName>
        <fullName evidence="1">Uncharacterized protein</fullName>
    </submittedName>
</protein>
<dbReference type="EMBL" id="KN550709">
    <property type="protein sequence ID" value="KHJ93564.1"/>
    <property type="molecule type" value="Genomic_DNA"/>
</dbReference>
<gene>
    <name evidence="1" type="ORF">OESDEN_06523</name>
</gene>
<organism evidence="1 2">
    <name type="scientific">Oesophagostomum dentatum</name>
    <name type="common">Nodular worm</name>
    <dbReference type="NCBI Taxonomy" id="61180"/>
    <lineage>
        <taxon>Eukaryota</taxon>
        <taxon>Metazoa</taxon>
        <taxon>Ecdysozoa</taxon>
        <taxon>Nematoda</taxon>
        <taxon>Chromadorea</taxon>
        <taxon>Rhabditida</taxon>
        <taxon>Rhabditina</taxon>
        <taxon>Rhabditomorpha</taxon>
        <taxon>Strongyloidea</taxon>
        <taxon>Strongylidae</taxon>
        <taxon>Oesophagostomum</taxon>
    </lineage>
</organism>
<dbReference type="OrthoDB" id="5828215at2759"/>